<evidence type="ECO:0000313" key="1">
    <source>
        <dbReference type="EMBL" id="MFC0248054.1"/>
    </source>
</evidence>
<reference evidence="1 2" key="1">
    <citation type="submission" date="2024-09" db="EMBL/GenBank/DDBJ databases">
        <authorList>
            <person name="Sun Q."/>
            <person name="Mori K."/>
        </authorList>
    </citation>
    <scope>NUCLEOTIDE SEQUENCE [LARGE SCALE GENOMIC DNA]</scope>
    <source>
        <strain evidence="1 2">CCM 7609</strain>
    </source>
</reference>
<keyword evidence="2" id="KW-1185">Reference proteome</keyword>
<protein>
    <submittedName>
        <fullName evidence="1">Uncharacterized protein</fullName>
    </submittedName>
</protein>
<proteinExistence type="predicted"/>
<dbReference type="Proteomes" id="UP001589766">
    <property type="component" value="Unassembled WGS sequence"/>
</dbReference>
<comment type="caution">
    <text evidence="1">The sequence shown here is derived from an EMBL/GenBank/DDBJ whole genome shotgun (WGS) entry which is preliminary data.</text>
</comment>
<sequence>MEIRLPDDCDNAPRIGILNEFLVHWTGGRHIDVADRMATDVRWSMAGGIAEGTA</sequence>
<dbReference type="RefSeq" id="WP_378040679.1">
    <property type="nucleotide sequence ID" value="NZ_JBHLWH010000014.1"/>
</dbReference>
<evidence type="ECO:0000313" key="2">
    <source>
        <dbReference type="Proteomes" id="UP001589766"/>
    </source>
</evidence>
<dbReference type="EMBL" id="JBHLWH010000014">
    <property type="protein sequence ID" value="MFC0248054.1"/>
    <property type="molecule type" value="Genomic_DNA"/>
</dbReference>
<name>A0ABV6F401_9MICC</name>
<accession>A0ABV6F401</accession>
<gene>
    <name evidence="1" type="ORF">ACFFIO_06010</name>
</gene>
<organism evidence="1 2">
    <name type="scientific">Citricoccus parietis</name>
    <dbReference type="NCBI Taxonomy" id="592307"/>
    <lineage>
        <taxon>Bacteria</taxon>
        <taxon>Bacillati</taxon>
        <taxon>Actinomycetota</taxon>
        <taxon>Actinomycetes</taxon>
        <taxon>Micrococcales</taxon>
        <taxon>Micrococcaceae</taxon>
        <taxon>Citricoccus</taxon>
    </lineage>
</organism>